<protein>
    <submittedName>
        <fullName evidence="5">LacI family DNA-binding transcriptional regulator</fullName>
    </submittedName>
</protein>
<dbReference type="InterPro" id="IPR046335">
    <property type="entry name" value="LacI/GalR-like_sensor"/>
</dbReference>
<reference evidence="6" key="1">
    <citation type="journal article" date="2019" name="Int. J. Syst. Evol. Microbiol.">
        <title>The Global Catalogue of Microorganisms (GCM) 10K type strain sequencing project: providing services to taxonomists for standard genome sequencing and annotation.</title>
        <authorList>
            <consortium name="The Broad Institute Genomics Platform"/>
            <consortium name="The Broad Institute Genome Sequencing Center for Infectious Disease"/>
            <person name="Wu L."/>
            <person name="Ma J."/>
        </authorList>
    </citation>
    <scope>NUCLEOTIDE SEQUENCE [LARGE SCALE GENOMIC DNA]</scope>
    <source>
        <strain evidence="6">CGMCC 4.7289</strain>
    </source>
</reference>
<feature type="domain" description="HTH lacI-type" evidence="4">
    <location>
        <begin position="14"/>
        <end position="68"/>
    </location>
</feature>
<dbReference type="Pfam" id="PF00356">
    <property type="entry name" value="LacI"/>
    <property type="match status" value="1"/>
</dbReference>
<dbReference type="Proteomes" id="UP001595816">
    <property type="component" value="Unassembled WGS sequence"/>
</dbReference>
<dbReference type="InterPro" id="IPR028082">
    <property type="entry name" value="Peripla_BP_I"/>
</dbReference>
<dbReference type="InterPro" id="IPR010982">
    <property type="entry name" value="Lambda_DNA-bd_dom_sf"/>
</dbReference>
<keyword evidence="1" id="KW-0805">Transcription regulation</keyword>
<dbReference type="CDD" id="cd01392">
    <property type="entry name" value="HTH_LacI"/>
    <property type="match status" value="1"/>
</dbReference>
<keyword evidence="6" id="KW-1185">Reference proteome</keyword>
<keyword evidence="3" id="KW-0804">Transcription</keyword>
<dbReference type="InterPro" id="IPR000843">
    <property type="entry name" value="HTH_LacI"/>
</dbReference>
<dbReference type="Pfam" id="PF13377">
    <property type="entry name" value="Peripla_BP_3"/>
    <property type="match status" value="1"/>
</dbReference>
<dbReference type="Gene3D" id="3.40.50.2300">
    <property type="match status" value="2"/>
</dbReference>
<evidence type="ECO:0000256" key="2">
    <source>
        <dbReference type="ARBA" id="ARBA00023125"/>
    </source>
</evidence>
<evidence type="ECO:0000256" key="3">
    <source>
        <dbReference type="ARBA" id="ARBA00023163"/>
    </source>
</evidence>
<dbReference type="RefSeq" id="WP_253760318.1">
    <property type="nucleotide sequence ID" value="NZ_JAMZDZ010000001.1"/>
</dbReference>
<dbReference type="GO" id="GO:0003677">
    <property type="term" value="F:DNA binding"/>
    <property type="evidence" value="ECO:0007669"/>
    <property type="project" value="UniProtKB-KW"/>
</dbReference>
<sequence length="343" mass="35745">MTTTSSGRTRGNVVTITDVAKHAGVAASTVSYVLSGKRTISATTRARVMASIRTLGFHPHAGARSLASNKANVIALALPLRPGMHLPILMQFAMSVLTGARSVEHDVLLLTADEGAAGVRRIAGSALVDGLILMDVETHDPRVPTLLELDRPSVLIGLPASAEGLTCVDLDFSAAGAACVQHLAALGHREIALLGAPQVVYDRDTGFARRTRDGVMEAAKTAGVTAVARPCEPTYAAALEALRSVPHATGLIVHNEAAVDHVLTALRELDRRVPDDVSVVAICPDEIAERATPALTSVPIPASEVGRRAVELLMAKLDGVVVPNVTLLAPNLTVRSSTGAITH</sequence>
<evidence type="ECO:0000259" key="4">
    <source>
        <dbReference type="PROSITE" id="PS50932"/>
    </source>
</evidence>
<evidence type="ECO:0000256" key="1">
    <source>
        <dbReference type="ARBA" id="ARBA00023015"/>
    </source>
</evidence>
<accession>A0ABV8M3D3</accession>
<proteinExistence type="predicted"/>
<keyword evidence="2 5" id="KW-0238">DNA-binding</keyword>
<comment type="caution">
    <text evidence="5">The sequence shown here is derived from an EMBL/GenBank/DDBJ whole genome shotgun (WGS) entry which is preliminary data.</text>
</comment>
<dbReference type="Gene3D" id="1.10.260.40">
    <property type="entry name" value="lambda repressor-like DNA-binding domains"/>
    <property type="match status" value="1"/>
</dbReference>
<evidence type="ECO:0000313" key="5">
    <source>
        <dbReference type="EMBL" id="MFC4136619.1"/>
    </source>
</evidence>
<dbReference type="PANTHER" id="PTHR30146">
    <property type="entry name" value="LACI-RELATED TRANSCRIPTIONAL REPRESSOR"/>
    <property type="match status" value="1"/>
</dbReference>
<dbReference type="EMBL" id="JBHSAY010000033">
    <property type="protein sequence ID" value="MFC4136619.1"/>
    <property type="molecule type" value="Genomic_DNA"/>
</dbReference>
<dbReference type="SMART" id="SM00354">
    <property type="entry name" value="HTH_LACI"/>
    <property type="match status" value="1"/>
</dbReference>
<dbReference type="PANTHER" id="PTHR30146:SF153">
    <property type="entry name" value="LACTOSE OPERON REPRESSOR"/>
    <property type="match status" value="1"/>
</dbReference>
<organism evidence="5 6">
    <name type="scientific">Hamadaea flava</name>
    <dbReference type="NCBI Taxonomy" id="1742688"/>
    <lineage>
        <taxon>Bacteria</taxon>
        <taxon>Bacillati</taxon>
        <taxon>Actinomycetota</taxon>
        <taxon>Actinomycetes</taxon>
        <taxon>Micromonosporales</taxon>
        <taxon>Micromonosporaceae</taxon>
        <taxon>Hamadaea</taxon>
    </lineage>
</organism>
<evidence type="ECO:0000313" key="6">
    <source>
        <dbReference type="Proteomes" id="UP001595816"/>
    </source>
</evidence>
<dbReference type="PROSITE" id="PS50932">
    <property type="entry name" value="HTH_LACI_2"/>
    <property type="match status" value="1"/>
</dbReference>
<gene>
    <name evidence="5" type="ORF">ACFOZ4_38940</name>
</gene>
<name>A0ABV8M3D3_9ACTN</name>
<dbReference type="SUPFAM" id="SSF53822">
    <property type="entry name" value="Periplasmic binding protein-like I"/>
    <property type="match status" value="1"/>
</dbReference>
<dbReference type="SUPFAM" id="SSF47413">
    <property type="entry name" value="lambda repressor-like DNA-binding domains"/>
    <property type="match status" value="1"/>
</dbReference>